<dbReference type="GeneID" id="107221925"/>
<accession>A0ABM3FEU5</accession>
<reference evidence="11" key="1">
    <citation type="submission" date="2025-08" db="UniProtKB">
        <authorList>
            <consortium name="RefSeq"/>
        </authorList>
    </citation>
    <scope>IDENTIFICATION</scope>
    <source>
        <tissue evidence="11">Thorax and Abdomen</tissue>
    </source>
</reference>
<dbReference type="Proteomes" id="UP000829291">
    <property type="component" value="Chromosome 1"/>
</dbReference>
<dbReference type="InterPro" id="IPR020848">
    <property type="entry name" value="AP_endonuclease_F1_CS"/>
</dbReference>
<dbReference type="InterPro" id="IPR036691">
    <property type="entry name" value="Endo/exonu/phosph_ase_sf"/>
</dbReference>
<evidence type="ECO:0000259" key="9">
    <source>
        <dbReference type="Pfam" id="PF03372"/>
    </source>
</evidence>
<dbReference type="RefSeq" id="XP_046586542.1">
    <property type="nucleotide sequence ID" value="XM_046730586.1"/>
</dbReference>
<evidence type="ECO:0000256" key="2">
    <source>
        <dbReference type="ARBA" id="ARBA00001936"/>
    </source>
</evidence>
<evidence type="ECO:0000256" key="6">
    <source>
        <dbReference type="ARBA" id="ARBA00022842"/>
    </source>
</evidence>
<dbReference type="PROSITE" id="PS00726">
    <property type="entry name" value="AP_NUCLEASE_F1_1"/>
    <property type="match status" value="1"/>
</dbReference>
<dbReference type="InterPro" id="IPR020847">
    <property type="entry name" value="AP_endonuclease_F1_BS"/>
</dbReference>
<dbReference type="PANTHER" id="PTHR22748:SF6">
    <property type="entry name" value="DNA-(APURINIC OR APYRIMIDINIC SITE) ENDONUCLEASE"/>
    <property type="match status" value="1"/>
</dbReference>
<organism evidence="10 11">
    <name type="scientific">Neodiprion lecontei</name>
    <name type="common">Redheaded pine sawfly</name>
    <dbReference type="NCBI Taxonomy" id="441921"/>
    <lineage>
        <taxon>Eukaryota</taxon>
        <taxon>Metazoa</taxon>
        <taxon>Ecdysozoa</taxon>
        <taxon>Arthropoda</taxon>
        <taxon>Hexapoda</taxon>
        <taxon>Insecta</taxon>
        <taxon>Pterygota</taxon>
        <taxon>Neoptera</taxon>
        <taxon>Endopterygota</taxon>
        <taxon>Hymenoptera</taxon>
        <taxon>Tenthredinoidea</taxon>
        <taxon>Diprionidae</taxon>
        <taxon>Diprioninae</taxon>
        <taxon>Neodiprion</taxon>
    </lineage>
</organism>
<keyword evidence="10" id="KW-1185">Reference proteome</keyword>
<keyword evidence="6 7" id="KW-0460">Magnesium</keyword>
<protein>
    <recommendedName>
        <fullName evidence="7">DNA-(apurinic or apyrimidinic site) endonuclease</fullName>
        <ecNumber evidence="7">3.1.-.-</ecNumber>
    </recommendedName>
</protein>
<dbReference type="InterPro" id="IPR005135">
    <property type="entry name" value="Endo/exonuclease/phosphatase"/>
</dbReference>
<feature type="domain" description="Endonuclease/exonuclease/phosphatase" evidence="9">
    <location>
        <begin position="158"/>
        <end position="398"/>
    </location>
</feature>
<dbReference type="CDD" id="cd09087">
    <property type="entry name" value="Ape1-like_AP-endo"/>
    <property type="match status" value="1"/>
</dbReference>
<proteinExistence type="inferred from homology"/>
<evidence type="ECO:0000256" key="7">
    <source>
        <dbReference type="RuleBase" id="RU362131"/>
    </source>
</evidence>
<name>A0ABM3FEU5_NEOLC</name>
<keyword evidence="7" id="KW-0227">DNA damage</keyword>
<comment type="similarity">
    <text evidence="3 7">Belongs to the DNA repair enzymes AP/ExoA family.</text>
</comment>
<gene>
    <name evidence="11" type="primary">LOC107221925</name>
</gene>
<feature type="compositionally biased region" description="Basic and acidic residues" evidence="8">
    <location>
        <begin position="115"/>
        <end position="126"/>
    </location>
</feature>
<sequence length="407" mass="46459">MRSVARLAFGLIGLGRIATQRQGQNYAVVYSTVTLNRQFLRLSSQKLFLSFINLRLFKHVTANMPPKRRAPRKVSRKAEAGTSQEDEIQTKTAAKSASKKTKRNVDEEEASNDEPAPKKTKLEQKKAPMNKTESNLSNIDFDCPKLNANGDKFNVKICSWNVSGVRACLKKNGFEYLLKENADIIALQETKCDKDKLPDEIKLPGYHEYFIDSKKSGYCGVALYSKKEPLDIIYGLNIPKHDDEGRMITAEYENFFVVCVYVPNAGKNLVTLPKRLQWNEDFKKFIQKLDAKKPVIVCGDMNVAHNEIDLKNPTTNMKNAGFTKEERQGMTDFLDAGYVDTFRQLYPDKTDAYTFWAYFNNSRSKNIGWRIDYFLVSKTIKDNVCDSVIRDQIFGSDHCPIILYANL</sequence>
<comment type="catalytic activity">
    <reaction evidence="1">
        <text>Exonucleolytic cleavage in the 3'- to 5'-direction to yield nucleoside 5'-phosphates.</text>
        <dbReference type="EC" id="3.1.11.2"/>
    </reaction>
</comment>
<dbReference type="PROSITE" id="PS00728">
    <property type="entry name" value="AP_NUCLEASE_F1_3"/>
    <property type="match status" value="1"/>
</dbReference>
<evidence type="ECO:0000256" key="8">
    <source>
        <dbReference type="SAM" id="MobiDB-lite"/>
    </source>
</evidence>
<feature type="region of interest" description="Disordered" evidence="8">
    <location>
        <begin position="65"/>
        <end position="134"/>
    </location>
</feature>
<dbReference type="PANTHER" id="PTHR22748">
    <property type="entry name" value="AP ENDONUCLEASE"/>
    <property type="match status" value="1"/>
</dbReference>
<dbReference type="PROSITE" id="PS51435">
    <property type="entry name" value="AP_NUCLEASE_F1_4"/>
    <property type="match status" value="1"/>
</dbReference>
<evidence type="ECO:0000256" key="5">
    <source>
        <dbReference type="ARBA" id="ARBA00022801"/>
    </source>
</evidence>
<evidence type="ECO:0000256" key="3">
    <source>
        <dbReference type="ARBA" id="ARBA00007092"/>
    </source>
</evidence>
<dbReference type="InterPro" id="IPR004808">
    <property type="entry name" value="AP_endonuc_1"/>
</dbReference>
<evidence type="ECO:0000313" key="10">
    <source>
        <dbReference type="Proteomes" id="UP000829291"/>
    </source>
</evidence>
<comment type="cofactor">
    <cofactor evidence="2">
        <name>Mn(2+)</name>
        <dbReference type="ChEBI" id="CHEBI:29035"/>
    </cofactor>
</comment>
<dbReference type="Gene3D" id="3.60.10.10">
    <property type="entry name" value="Endonuclease/exonuclease/phosphatase"/>
    <property type="match status" value="1"/>
</dbReference>
<keyword evidence="7" id="KW-0234">DNA repair</keyword>
<keyword evidence="5" id="KW-0378">Hydrolase</keyword>
<dbReference type="NCBIfam" id="TIGR00633">
    <property type="entry name" value="xth"/>
    <property type="match status" value="1"/>
</dbReference>
<dbReference type="EC" id="3.1.-.-" evidence="7"/>
<comment type="cofactor">
    <cofactor evidence="7">
        <name>Mg(2+)</name>
        <dbReference type="ChEBI" id="CHEBI:18420"/>
    </cofactor>
    <cofactor evidence="7">
        <name>Mn(2+)</name>
        <dbReference type="ChEBI" id="CHEBI:29035"/>
    </cofactor>
    <text evidence="7">Probably binds two magnesium or manganese ions per subunit.</text>
</comment>
<evidence type="ECO:0000256" key="4">
    <source>
        <dbReference type="ARBA" id="ARBA00022723"/>
    </source>
</evidence>
<evidence type="ECO:0000313" key="11">
    <source>
        <dbReference type="RefSeq" id="XP_046586542.1"/>
    </source>
</evidence>
<keyword evidence="4 7" id="KW-0479">Metal-binding</keyword>
<dbReference type="PROSITE" id="PS00727">
    <property type="entry name" value="AP_NUCLEASE_F1_2"/>
    <property type="match status" value="1"/>
</dbReference>
<dbReference type="Pfam" id="PF03372">
    <property type="entry name" value="Exo_endo_phos"/>
    <property type="match status" value="1"/>
</dbReference>
<dbReference type="NCBIfam" id="TIGR00195">
    <property type="entry name" value="exoDNase_III"/>
    <property type="match status" value="1"/>
</dbReference>
<evidence type="ECO:0000256" key="1">
    <source>
        <dbReference type="ARBA" id="ARBA00000493"/>
    </source>
</evidence>
<feature type="compositionally biased region" description="Basic residues" evidence="8">
    <location>
        <begin position="66"/>
        <end position="75"/>
    </location>
</feature>
<dbReference type="SUPFAM" id="SSF56219">
    <property type="entry name" value="DNase I-like"/>
    <property type="match status" value="1"/>
</dbReference>